<dbReference type="PROSITE" id="PS50865">
    <property type="entry name" value="ZF_MYND_2"/>
    <property type="match status" value="1"/>
</dbReference>
<evidence type="ECO:0000256" key="1">
    <source>
        <dbReference type="ARBA" id="ARBA00022723"/>
    </source>
</evidence>
<evidence type="ECO:0000256" key="2">
    <source>
        <dbReference type="ARBA" id="ARBA00022771"/>
    </source>
</evidence>
<gene>
    <name evidence="6" type="ORF">WJX72_002880</name>
</gene>
<reference evidence="6 7" key="1">
    <citation type="journal article" date="2024" name="Nat. Commun.">
        <title>Phylogenomics reveals the evolutionary origins of lichenization in chlorophyte algae.</title>
        <authorList>
            <person name="Puginier C."/>
            <person name="Libourel C."/>
            <person name="Otte J."/>
            <person name="Skaloud P."/>
            <person name="Haon M."/>
            <person name="Grisel S."/>
            <person name="Petersen M."/>
            <person name="Berrin J.G."/>
            <person name="Delaux P.M."/>
            <person name="Dal Grande F."/>
            <person name="Keller J."/>
        </authorList>
    </citation>
    <scope>NUCLEOTIDE SEQUENCE [LARGE SCALE GENOMIC DNA]</scope>
    <source>
        <strain evidence="6 7">SAG 2043</strain>
    </source>
</reference>
<name>A0AAW1QBC1_9CHLO</name>
<keyword evidence="1" id="KW-0479">Metal-binding</keyword>
<accession>A0AAW1QBC1</accession>
<dbReference type="GO" id="GO:0008270">
    <property type="term" value="F:zinc ion binding"/>
    <property type="evidence" value="ECO:0007669"/>
    <property type="project" value="UniProtKB-KW"/>
</dbReference>
<dbReference type="Gene3D" id="6.10.140.2220">
    <property type="match status" value="1"/>
</dbReference>
<organism evidence="6 7">
    <name type="scientific">[Myrmecia] bisecta</name>
    <dbReference type="NCBI Taxonomy" id="41462"/>
    <lineage>
        <taxon>Eukaryota</taxon>
        <taxon>Viridiplantae</taxon>
        <taxon>Chlorophyta</taxon>
        <taxon>core chlorophytes</taxon>
        <taxon>Trebouxiophyceae</taxon>
        <taxon>Trebouxiales</taxon>
        <taxon>Trebouxiaceae</taxon>
        <taxon>Myrmecia</taxon>
    </lineage>
</organism>
<proteinExistence type="predicted"/>
<dbReference type="SUPFAM" id="SSF144232">
    <property type="entry name" value="HIT/MYND zinc finger-like"/>
    <property type="match status" value="1"/>
</dbReference>
<evidence type="ECO:0000313" key="7">
    <source>
        <dbReference type="Proteomes" id="UP001489004"/>
    </source>
</evidence>
<keyword evidence="2 4" id="KW-0863">Zinc-finger</keyword>
<dbReference type="Proteomes" id="UP001489004">
    <property type="component" value="Unassembled WGS sequence"/>
</dbReference>
<keyword evidence="3" id="KW-0862">Zinc</keyword>
<sequence length="260" mass="29200">MLPWLVEASLYEVPEGASLAEVLFPPTLVAPVTGSDDTAPYWRVVVDSLAGWQDFCVPPRASETGTFEERVSRRIQGLQTVLLFGESWSLTVADLVMSQGRSLTLRAIYRAFRQLTSRLEEVDEVVAYCAAFGLVNITQVARPSEEQLKAFARHMAALEWVVDMFKLLFCTEVISRGQVLFDWGRRLVCNRLGCPRSQAWLAEQHPGRPNLRLAFEAFAGTKLRKCGACETAYYCCPECSRADWGQHKPFCRALRQQAAS</sequence>
<evidence type="ECO:0000313" key="6">
    <source>
        <dbReference type="EMBL" id="KAK9817834.1"/>
    </source>
</evidence>
<feature type="domain" description="MYND-type" evidence="5">
    <location>
        <begin position="191"/>
        <end position="251"/>
    </location>
</feature>
<dbReference type="Pfam" id="PF01753">
    <property type="entry name" value="zf-MYND"/>
    <property type="match status" value="1"/>
</dbReference>
<evidence type="ECO:0000256" key="3">
    <source>
        <dbReference type="ARBA" id="ARBA00022833"/>
    </source>
</evidence>
<evidence type="ECO:0000259" key="5">
    <source>
        <dbReference type="PROSITE" id="PS50865"/>
    </source>
</evidence>
<comment type="caution">
    <text evidence="6">The sequence shown here is derived from an EMBL/GenBank/DDBJ whole genome shotgun (WGS) entry which is preliminary data.</text>
</comment>
<evidence type="ECO:0000256" key="4">
    <source>
        <dbReference type="PROSITE-ProRule" id="PRU00134"/>
    </source>
</evidence>
<dbReference type="EMBL" id="JALJOR010000004">
    <property type="protein sequence ID" value="KAK9817834.1"/>
    <property type="molecule type" value="Genomic_DNA"/>
</dbReference>
<dbReference type="InterPro" id="IPR002893">
    <property type="entry name" value="Znf_MYND"/>
</dbReference>
<dbReference type="AlphaFoldDB" id="A0AAW1QBC1"/>
<protein>
    <recommendedName>
        <fullName evidence="5">MYND-type domain-containing protein</fullName>
    </recommendedName>
</protein>
<keyword evidence="7" id="KW-1185">Reference proteome</keyword>